<proteinExistence type="predicted"/>
<keyword evidence="1" id="KW-0732">Signal</keyword>
<dbReference type="EMBL" id="HBHQ01012928">
    <property type="protein sequence ID" value="CAD9816795.1"/>
    <property type="molecule type" value="Transcribed_RNA"/>
</dbReference>
<sequence>MYANPILYCFILSFLMKKSLVSLACSDRRNRCVCVQQGKKMSCSRDRIVLRRIQYWPASVLRRQLSASGSNKKVDSLVKERSKTNPNMTNIATVVICIHAVLPVPG</sequence>
<organism evidence="2">
    <name type="scientific">Attheya septentrionalis</name>
    <dbReference type="NCBI Taxonomy" id="420275"/>
    <lineage>
        <taxon>Eukaryota</taxon>
        <taxon>Sar</taxon>
        <taxon>Stramenopiles</taxon>
        <taxon>Ochrophyta</taxon>
        <taxon>Bacillariophyta</taxon>
        <taxon>Coscinodiscophyceae</taxon>
        <taxon>Chaetocerotophycidae</taxon>
        <taxon>Chaetocerotales</taxon>
        <taxon>Attheyaceae</taxon>
        <taxon>Attheya</taxon>
    </lineage>
</organism>
<gene>
    <name evidence="2" type="ORF">ASEP1449_LOCUS8627</name>
</gene>
<name>A0A7S2XMV0_9STRA</name>
<evidence type="ECO:0000313" key="2">
    <source>
        <dbReference type="EMBL" id="CAD9816795.1"/>
    </source>
</evidence>
<dbReference type="AlphaFoldDB" id="A0A7S2XMV0"/>
<feature type="chain" id="PRO_5031326194" description="Secreted protein" evidence="1">
    <location>
        <begin position="22"/>
        <end position="106"/>
    </location>
</feature>
<reference evidence="2" key="1">
    <citation type="submission" date="2021-01" db="EMBL/GenBank/DDBJ databases">
        <authorList>
            <person name="Corre E."/>
            <person name="Pelletier E."/>
            <person name="Niang G."/>
            <person name="Scheremetjew M."/>
            <person name="Finn R."/>
            <person name="Kale V."/>
            <person name="Holt S."/>
            <person name="Cochrane G."/>
            <person name="Meng A."/>
            <person name="Brown T."/>
            <person name="Cohen L."/>
        </authorList>
    </citation>
    <scope>NUCLEOTIDE SEQUENCE</scope>
    <source>
        <strain evidence="2">CCMP2084</strain>
    </source>
</reference>
<feature type="signal peptide" evidence="1">
    <location>
        <begin position="1"/>
        <end position="21"/>
    </location>
</feature>
<accession>A0A7S2XMV0</accession>
<evidence type="ECO:0008006" key="3">
    <source>
        <dbReference type="Google" id="ProtNLM"/>
    </source>
</evidence>
<protein>
    <recommendedName>
        <fullName evidence="3">Secreted protein</fullName>
    </recommendedName>
</protein>
<evidence type="ECO:0000256" key="1">
    <source>
        <dbReference type="SAM" id="SignalP"/>
    </source>
</evidence>